<dbReference type="STRING" id="512565.AMIS_5440"/>
<feature type="transmembrane region" description="Helical" evidence="2">
    <location>
        <begin position="343"/>
        <end position="362"/>
    </location>
</feature>
<evidence type="ECO:0000259" key="3">
    <source>
        <dbReference type="Pfam" id="PF11350"/>
    </source>
</evidence>
<feature type="compositionally biased region" description="Low complexity" evidence="1">
    <location>
        <begin position="108"/>
        <end position="117"/>
    </location>
</feature>
<feature type="region of interest" description="Disordered" evidence="1">
    <location>
        <begin position="1"/>
        <end position="132"/>
    </location>
</feature>
<dbReference type="InterPro" id="IPR024079">
    <property type="entry name" value="MetalloPept_cat_dom_sf"/>
</dbReference>
<dbReference type="GO" id="GO:0008237">
    <property type="term" value="F:metallopeptidase activity"/>
    <property type="evidence" value="ECO:0007669"/>
    <property type="project" value="InterPro"/>
</dbReference>
<dbReference type="Pfam" id="PF11350">
    <property type="entry name" value="DUF3152"/>
    <property type="match status" value="1"/>
</dbReference>
<dbReference type="HOGENOM" id="CLU_457612_0_0_11"/>
<feature type="region of interest" description="Disordered" evidence="1">
    <location>
        <begin position="368"/>
        <end position="391"/>
    </location>
</feature>
<keyword evidence="2" id="KW-0472">Membrane</keyword>
<dbReference type="AlphaFoldDB" id="I0GYC7"/>
<dbReference type="EMBL" id="AP012319">
    <property type="protein sequence ID" value="BAL85764.1"/>
    <property type="molecule type" value="Genomic_DNA"/>
</dbReference>
<feature type="compositionally biased region" description="Basic and acidic residues" evidence="1">
    <location>
        <begin position="273"/>
        <end position="314"/>
    </location>
</feature>
<gene>
    <name evidence="4" type="ordered locus">AMIS_5440</name>
</gene>
<evidence type="ECO:0000313" key="5">
    <source>
        <dbReference type="Proteomes" id="UP000007882"/>
    </source>
</evidence>
<keyword evidence="5" id="KW-1185">Reference proteome</keyword>
<feature type="region of interest" description="Disordered" evidence="1">
    <location>
        <begin position="264"/>
        <end position="336"/>
    </location>
</feature>
<keyword evidence="2" id="KW-0812">Transmembrane</keyword>
<dbReference type="PATRIC" id="fig|512565.3.peg.545"/>
<evidence type="ECO:0000256" key="1">
    <source>
        <dbReference type="SAM" id="MobiDB-lite"/>
    </source>
</evidence>
<proteinExistence type="predicted"/>
<sequence>MSNRKAAALPEDAQPENTQLERTQAERTKPERTQPERTQPERTQPERTHAERTHAERSESERPEMTRGILELAAERLAASRPSQPAIARPPETPTPSPTSTSTPPPAMSTKTSMPTSDGDYEHGRPARGLPASLRLPAELPANLYVPPTREQIAAREEAFALHETSAHAEALALHEAPAHVESLTHHETPARVEALTQRETPEAAAWEGTPIWEEAPTRNHPEATPAHDDPQTQDDAWAYPVETQEDTTAERLYLPAAETDYHDHGFLPGAFARDERTDDERAYDDRNYAERGYDDRTDDERKYDARAYDHPAYDDEPSPDSTARQAAPDPRTRRTIRRRRRAVLLAYLMVVAGVLIVGHELRTQEKPLPPEPAGLGEGVQTPAPAPTQGIVPNDVGAQAPVEEETGEDQKSGEFRYAKSRGPMLGTAGKLHRFRVAVEETVDGTAPAEFAEVIDRTLGDERSWVSDGRLRLRRVTNAGNADFTIYLASAGTSEKMCATGGLHTEGFTSCRVPGQVIINVDRWTDAIPEYAEHVDEYRRYAINHEVGHELGHGHEACPGEGEKAPVMMPQTYGLKGCTRNAWPYLDGKRYAGEPAA</sequence>
<dbReference type="KEGG" id="ams:AMIS_5440"/>
<feature type="compositionally biased region" description="Low complexity" evidence="1">
    <location>
        <begin position="70"/>
        <end position="79"/>
    </location>
</feature>
<evidence type="ECO:0000256" key="2">
    <source>
        <dbReference type="SAM" id="Phobius"/>
    </source>
</evidence>
<protein>
    <recommendedName>
        <fullName evidence="3">DUF3152 domain-containing protein</fullName>
    </recommendedName>
</protein>
<accession>I0GYC7</accession>
<dbReference type="Proteomes" id="UP000007882">
    <property type="component" value="Chromosome"/>
</dbReference>
<keyword evidence="2" id="KW-1133">Transmembrane helix</keyword>
<dbReference type="InterPro" id="IPR022603">
    <property type="entry name" value="DUF3152"/>
</dbReference>
<dbReference type="Gene3D" id="3.40.390.10">
    <property type="entry name" value="Collagenase (Catalytic Domain)"/>
    <property type="match status" value="1"/>
</dbReference>
<feature type="domain" description="DUF3152" evidence="3">
    <location>
        <begin position="410"/>
        <end position="575"/>
    </location>
</feature>
<name>I0GYC7_ACTM4</name>
<feature type="compositionally biased region" description="Pro residues" evidence="1">
    <location>
        <begin position="91"/>
        <end position="107"/>
    </location>
</feature>
<feature type="compositionally biased region" description="Basic and acidic residues" evidence="1">
    <location>
        <begin position="23"/>
        <end position="65"/>
    </location>
</feature>
<dbReference type="SUPFAM" id="SSF55486">
    <property type="entry name" value="Metalloproteases ('zincins'), catalytic domain"/>
    <property type="match status" value="1"/>
</dbReference>
<reference evidence="4 5" key="1">
    <citation type="submission" date="2012-02" db="EMBL/GenBank/DDBJ databases">
        <title>Complete genome sequence of Actinoplanes missouriensis 431 (= NBRC 102363).</title>
        <authorList>
            <person name="Ohnishi Y."/>
            <person name="Ishikawa J."/>
            <person name="Sekine M."/>
            <person name="Hosoyama A."/>
            <person name="Harada T."/>
            <person name="Narita H."/>
            <person name="Hata T."/>
            <person name="Konno Y."/>
            <person name="Tutikane K."/>
            <person name="Fujita N."/>
            <person name="Horinouchi S."/>
            <person name="Hayakawa M."/>
        </authorList>
    </citation>
    <scope>NUCLEOTIDE SEQUENCE [LARGE SCALE GENOMIC DNA]</scope>
    <source>
        <strain evidence="5">ATCC 14538 / DSM 43046 / CBS 188.64 / JCM 3121 / NBRC 102363 / NCIMB 12654 / NRRL B-3342 / UNCC 431</strain>
    </source>
</reference>
<evidence type="ECO:0000313" key="4">
    <source>
        <dbReference type="EMBL" id="BAL85764.1"/>
    </source>
</evidence>
<dbReference type="eggNOG" id="COG5479">
    <property type="taxonomic scope" value="Bacteria"/>
</dbReference>
<organism evidence="4 5">
    <name type="scientific">Actinoplanes missouriensis (strain ATCC 14538 / DSM 43046 / CBS 188.64 / JCM 3121 / NBRC 102363 / NCIMB 12654 / NRRL B-3342 / UNCC 431)</name>
    <dbReference type="NCBI Taxonomy" id="512565"/>
    <lineage>
        <taxon>Bacteria</taxon>
        <taxon>Bacillati</taxon>
        <taxon>Actinomycetota</taxon>
        <taxon>Actinomycetes</taxon>
        <taxon>Micromonosporales</taxon>
        <taxon>Micromonosporaceae</taxon>
        <taxon>Actinoplanes</taxon>
    </lineage>
</organism>